<gene>
    <name evidence="1" type="ORF">IMG5_119240</name>
</gene>
<dbReference type="Proteomes" id="UP000008983">
    <property type="component" value="Unassembled WGS sequence"/>
</dbReference>
<accession>G0QUT3</accession>
<dbReference type="GeneID" id="14907141"/>
<dbReference type="STRING" id="857967.G0QUT3"/>
<protein>
    <submittedName>
        <fullName evidence="1">Uncharacterized protein</fullName>
    </submittedName>
</protein>
<reference evidence="1 2" key="1">
    <citation type="submission" date="2011-07" db="EMBL/GenBank/DDBJ databases">
        <authorList>
            <person name="Coyne R."/>
            <person name="Brami D."/>
            <person name="Johnson J."/>
            <person name="Hostetler J."/>
            <person name="Hannick L."/>
            <person name="Clark T."/>
            <person name="Cassidy-Hanley D."/>
            <person name="Inman J."/>
        </authorList>
    </citation>
    <scope>NUCLEOTIDE SEQUENCE [LARGE SCALE GENOMIC DNA]</scope>
    <source>
        <strain evidence="1 2">G5</strain>
    </source>
</reference>
<evidence type="ECO:0000313" key="2">
    <source>
        <dbReference type="Proteomes" id="UP000008983"/>
    </source>
</evidence>
<dbReference type="RefSeq" id="XP_004034499.1">
    <property type="nucleotide sequence ID" value="XM_004034451.1"/>
</dbReference>
<dbReference type="InParanoid" id="G0QUT3"/>
<name>G0QUT3_ICHMU</name>
<evidence type="ECO:0000313" key="1">
    <source>
        <dbReference type="EMBL" id="EGR31013.1"/>
    </source>
</evidence>
<organism evidence="1 2">
    <name type="scientific">Ichthyophthirius multifiliis</name>
    <name type="common">White spot disease agent</name>
    <name type="synonym">Ich</name>
    <dbReference type="NCBI Taxonomy" id="5932"/>
    <lineage>
        <taxon>Eukaryota</taxon>
        <taxon>Sar</taxon>
        <taxon>Alveolata</taxon>
        <taxon>Ciliophora</taxon>
        <taxon>Intramacronucleata</taxon>
        <taxon>Oligohymenophorea</taxon>
        <taxon>Hymenostomatida</taxon>
        <taxon>Ophryoglenina</taxon>
        <taxon>Ichthyophthirius</taxon>
    </lineage>
</organism>
<sequence length="133" mass="15394">MGTPFDDNILGMKMCTQLYIREEYAKLYQLIQSLTQSDQLKTHSQFPLLLSLSSVFTGLNLGKNEEGLALAKLNLLNFKELSKKSKKQLILNEETLLAQVGFNYYNLYRNAQYQQDRIVYLAKVLNIWNILIP</sequence>
<dbReference type="EMBL" id="GL983922">
    <property type="protein sequence ID" value="EGR31013.1"/>
    <property type="molecule type" value="Genomic_DNA"/>
</dbReference>
<dbReference type="OrthoDB" id="299428at2759"/>
<dbReference type="AlphaFoldDB" id="G0QUT3"/>
<keyword evidence="2" id="KW-1185">Reference proteome</keyword>
<proteinExistence type="predicted"/>